<dbReference type="EMBL" id="JASNJD010000005">
    <property type="protein sequence ID" value="MDK3017863.1"/>
    <property type="molecule type" value="Genomic_DNA"/>
</dbReference>
<comment type="catalytic activity">
    <reaction evidence="7">
        <text>XTP + H2O = XMP + diphosphate + H(+)</text>
        <dbReference type="Rhea" id="RHEA:28610"/>
        <dbReference type="ChEBI" id="CHEBI:15377"/>
        <dbReference type="ChEBI" id="CHEBI:15378"/>
        <dbReference type="ChEBI" id="CHEBI:33019"/>
        <dbReference type="ChEBI" id="CHEBI:57464"/>
        <dbReference type="ChEBI" id="CHEBI:61314"/>
        <dbReference type="EC" id="3.6.1.66"/>
    </reaction>
</comment>
<dbReference type="InterPro" id="IPR002637">
    <property type="entry name" value="RdgB/HAM1"/>
</dbReference>
<evidence type="ECO:0000256" key="7">
    <source>
        <dbReference type="HAMAP-Rule" id="MF_01405"/>
    </source>
</evidence>
<comment type="caution">
    <text evidence="9">The sequence shown here is derived from an EMBL/GenBank/DDBJ whole genome shotgun (WGS) entry which is preliminary data.</text>
</comment>
<feature type="binding site" evidence="7">
    <location>
        <position position="184"/>
    </location>
    <ligand>
        <name>substrate</name>
    </ligand>
</feature>
<proteinExistence type="inferred from homology"/>
<feature type="binding site" evidence="7">
    <location>
        <begin position="161"/>
        <end position="164"/>
    </location>
    <ligand>
        <name>substrate</name>
    </ligand>
</feature>
<keyword evidence="2 7" id="KW-0479">Metal-binding</keyword>
<feature type="binding site" evidence="7">
    <location>
        <position position="75"/>
    </location>
    <ligand>
        <name>Mg(2+)</name>
        <dbReference type="ChEBI" id="CHEBI:18420"/>
    </ligand>
</feature>
<evidence type="ECO:0000256" key="1">
    <source>
        <dbReference type="ARBA" id="ARBA00008023"/>
    </source>
</evidence>
<keyword evidence="3 7" id="KW-0547">Nucleotide-binding</keyword>
<comment type="function">
    <text evidence="7">Pyrophosphatase that catalyzes the hydrolysis of nucleoside triphosphates to their monophosphate derivatives, with a high preference for the non-canonical purine nucleotides XTP (xanthosine triphosphate), dITP (deoxyinosine triphosphate) and ITP. Seems to function as a house-cleaning enzyme that removes non-canonical purine nucleotides from the nucleotide pool, thus preventing their incorporation into DNA/RNA and avoiding chromosomal lesions.</text>
</comment>
<keyword evidence="4 7" id="KW-0378">Hydrolase</keyword>
<evidence type="ECO:0000313" key="9">
    <source>
        <dbReference type="EMBL" id="MDK3017863.1"/>
    </source>
</evidence>
<feature type="binding site" evidence="7">
    <location>
        <position position="46"/>
    </location>
    <ligand>
        <name>Mg(2+)</name>
        <dbReference type="ChEBI" id="CHEBI:18420"/>
    </ligand>
</feature>
<evidence type="ECO:0000256" key="3">
    <source>
        <dbReference type="ARBA" id="ARBA00022741"/>
    </source>
</evidence>
<dbReference type="Pfam" id="PF01725">
    <property type="entry name" value="Ham1p_like"/>
    <property type="match status" value="1"/>
</dbReference>
<evidence type="ECO:0000256" key="8">
    <source>
        <dbReference type="RuleBase" id="RU003781"/>
    </source>
</evidence>
<keyword evidence="5 7" id="KW-0460">Magnesium</keyword>
<dbReference type="PANTHER" id="PTHR11067">
    <property type="entry name" value="INOSINE TRIPHOSPHATE PYROPHOSPHATASE/HAM1 PROTEIN"/>
    <property type="match status" value="1"/>
</dbReference>
<feature type="binding site" evidence="7">
    <location>
        <begin position="189"/>
        <end position="190"/>
    </location>
    <ligand>
        <name>substrate</name>
    </ligand>
</feature>
<accession>A0ABT7EZT3</accession>
<dbReference type="EC" id="3.6.1.66" evidence="7"/>
<comment type="catalytic activity">
    <reaction evidence="7">
        <text>dITP + H2O = dIMP + diphosphate + H(+)</text>
        <dbReference type="Rhea" id="RHEA:28342"/>
        <dbReference type="ChEBI" id="CHEBI:15377"/>
        <dbReference type="ChEBI" id="CHEBI:15378"/>
        <dbReference type="ChEBI" id="CHEBI:33019"/>
        <dbReference type="ChEBI" id="CHEBI:61194"/>
        <dbReference type="ChEBI" id="CHEBI:61382"/>
        <dbReference type="EC" id="3.6.1.66"/>
    </reaction>
</comment>
<feature type="active site" description="Proton acceptor" evidence="7">
    <location>
        <position position="75"/>
    </location>
</feature>
<sequence length="203" mass="22141">MTRKFTGDRLLIATHNKGKLEEMENLLAPFGVTVVGAAAMNLPEPEETEDTFVGNARIKAHAAAKATGLPALSDDSGITIDALDGAPGVYTADWAETPNGRDFIMAMTRTHDELEARNAPHPRTAQFRCTLVLAWPDGHDEVFEGVMPGQVVWPMRGSEGHGYDPIFVPQGYDITFGEMDRWEKNKISHRAKAVEAFVAGCFG</sequence>
<evidence type="ECO:0000256" key="6">
    <source>
        <dbReference type="ARBA" id="ARBA00023080"/>
    </source>
</evidence>
<dbReference type="Proteomes" id="UP001243757">
    <property type="component" value="Unassembled WGS sequence"/>
</dbReference>
<organism evidence="9 10">
    <name type="scientific">Pseudodonghicola flavimaris</name>
    <dbReference type="NCBI Taxonomy" id="3050036"/>
    <lineage>
        <taxon>Bacteria</taxon>
        <taxon>Pseudomonadati</taxon>
        <taxon>Pseudomonadota</taxon>
        <taxon>Alphaproteobacteria</taxon>
        <taxon>Rhodobacterales</taxon>
        <taxon>Paracoccaceae</taxon>
        <taxon>Pseudodonghicola</taxon>
    </lineage>
</organism>
<protein>
    <recommendedName>
        <fullName evidence="7">dITP/XTP pyrophosphatase</fullName>
        <ecNumber evidence="7">3.6.1.66</ecNumber>
    </recommendedName>
    <alternativeName>
        <fullName evidence="7">Non-canonical purine NTP pyrophosphatase</fullName>
    </alternativeName>
    <alternativeName>
        <fullName evidence="7">Non-standard purine NTP pyrophosphatase</fullName>
    </alternativeName>
    <alternativeName>
        <fullName evidence="7">Nucleoside-triphosphate diphosphatase</fullName>
    </alternativeName>
    <alternativeName>
        <fullName evidence="7">Nucleoside-triphosphate pyrophosphatase</fullName>
        <shortName evidence="7">NTPase</shortName>
    </alternativeName>
</protein>
<comment type="subunit">
    <text evidence="7">Homodimer.</text>
</comment>
<keyword evidence="10" id="KW-1185">Reference proteome</keyword>
<gene>
    <name evidence="9" type="primary">rdgB</name>
    <name evidence="9" type="ORF">QO033_09255</name>
</gene>
<feature type="binding site" evidence="7">
    <location>
        <begin position="14"/>
        <end position="19"/>
    </location>
    <ligand>
        <name>substrate</name>
    </ligand>
</feature>
<feature type="binding site" evidence="7">
    <location>
        <position position="76"/>
    </location>
    <ligand>
        <name>substrate</name>
    </ligand>
</feature>
<comment type="cofactor">
    <cofactor evidence="7">
        <name>Mg(2+)</name>
        <dbReference type="ChEBI" id="CHEBI:18420"/>
    </cofactor>
    <text evidence="7">Binds 1 Mg(2+) ion per subunit.</text>
</comment>
<evidence type="ECO:0000256" key="5">
    <source>
        <dbReference type="ARBA" id="ARBA00022842"/>
    </source>
</evidence>
<dbReference type="SUPFAM" id="SSF52972">
    <property type="entry name" value="ITPase-like"/>
    <property type="match status" value="1"/>
</dbReference>
<dbReference type="NCBIfam" id="TIGR00042">
    <property type="entry name" value="RdgB/HAM1 family non-canonical purine NTP pyrophosphatase"/>
    <property type="match status" value="1"/>
</dbReference>
<comment type="similarity">
    <text evidence="1 7 8">Belongs to the HAM1 NTPase family.</text>
</comment>
<evidence type="ECO:0000256" key="4">
    <source>
        <dbReference type="ARBA" id="ARBA00022801"/>
    </source>
</evidence>
<dbReference type="InterPro" id="IPR029001">
    <property type="entry name" value="ITPase-like_fam"/>
</dbReference>
<dbReference type="PANTHER" id="PTHR11067:SF9">
    <property type="entry name" value="INOSINE TRIPHOSPHATE PYROPHOSPHATASE"/>
    <property type="match status" value="1"/>
</dbReference>
<evidence type="ECO:0000313" key="10">
    <source>
        <dbReference type="Proteomes" id="UP001243757"/>
    </source>
</evidence>
<keyword evidence="6 7" id="KW-0546">Nucleotide metabolism</keyword>
<name>A0ABT7EZT3_9RHOB</name>
<dbReference type="HAMAP" id="MF_01405">
    <property type="entry name" value="Non_canon_purine_NTPase"/>
    <property type="match status" value="1"/>
</dbReference>
<dbReference type="InterPro" id="IPR020922">
    <property type="entry name" value="dITP/XTP_pyrophosphatase"/>
</dbReference>
<dbReference type="CDD" id="cd00515">
    <property type="entry name" value="HAM1"/>
    <property type="match status" value="1"/>
</dbReference>
<dbReference type="RefSeq" id="WP_284480674.1">
    <property type="nucleotide sequence ID" value="NZ_JASNJD010000005.1"/>
</dbReference>
<evidence type="ECO:0000256" key="2">
    <source>
        <dbReference type="ARBA" id="ARBA00022723"/>
    </source>
</evidence>
<comment type="catalytic activity">
    <reaction evidence="7">
        <text>ITP + H2O = IMP + diphosphate + H(+)</text>
        <dbReference type="Rhea" id="RHEA:29399"/>
        <dbReference type="ChEBI" id="CHEBI:15377"/>
        <dbReference type="ChEBI" id="CHEBI:15378"/>
        <dbReference type="ChEBI" id="CHEBI:33019"/>
        <dbReference type="ChEBI" id="CHEBI:58053"/>
        <dbReference type="ChEBI" id="CHEBI:61402"/>
        <dbReference type="EC" id="3.6.1.66"/>
    </reaction>
</comment>
<reference evidence="9 10" key="1">
    <citation type="submission" date="2023-05" db="EMBL/GenBank/DDBJ databases">
        <title>Pseudodonghicola sp. nov.</title>
        <authorList>
            <person name="Huang J."/>
        </authorList>
    </citation>
    <scope>NUCLEOTIDE SEQUENCE [LARGE SCALE GENOMIC DNA]</scope>
    <source>
        <strain evidence="9 10">IC7</strain>
    </source>
</reference>
<dbReference type="Gene3D" id="3.90.950.10">
    <property type="match status" value="1"/>
</dbReference>